<dbReference type="EMBL" id="GFPF01003651">
    <property type="protein sequence ID" value="MAA14797.1"/>
    <property type="molecule type" value="Transcribed_RNA"/>
</dbReference>
<reference evidence="2" key="1">
    <citation type="journal article" date="2017" name="Parasit. Vectors">
        <title>Sialotranscriptomics of Rhipicephalus zambeziensis reveals intricate expression profiles of secretory proteins and suggests tight temporal transcriptional regulation during blood-feeding.</title>
        <authorList>
            <person name="de Castro M.H."/>
            <person name="de Klerk D."/>
            <person name="Pienaar R."/>
            <person name="Rees D.J.G."/>
            <person name="Mans B.J."/>
        </authorList>
    </citation>
    <scope>NUCLEOTIDE SEQUENCE</scope>
    <source>
        <tissue evidence="2">Salivary glands</tissue>
    </source>
</reference>
<protein>
    <submittedName>
        <fullName evidence="2">Uncharacterized protein</fullName>
    </submittedName>
</protein>
<sequence length="116" mass="13438">MVQGRTNARRTRKIGTKHHVQERKGRGGGQETVRQSLRCFDETKHLRFARVVTTSHGDEDAHHTSMGPSWTLEWRLSASAYCHTRCLVHMSKLKRGFRAISFSFFLFFVHTPNIAR</sequence>
<accession>A0A224YAU8</accession>
<evidence type="ECO:0000313" key="2">
    <source>
        <dbReference type="EMBL" id="MAA14797.1"/>
    </source>
</evidence>
<name>A0A224YAU8_9ACAR</name>
<organism evidence="2">
    <name type="scientific">Rhipicephalus zambeziensis</name>
    <dbReference type="NCBI Taxonomy" id="60191"/>
    <lineage>
        <taxon>Eukaryota</taxon>
        <taxon>Metazoa</taxon>
        <taxon>Ecdysozoa</taxon>
        <taxon>Arthropoda</taxon>
        <taxon>Chelicerata</taxon>
        <taxon>Arachnida</taxon>
        <taxon>Acari</taxon>
        <taxon>Parasitiformes</taxon>
        <taxon>Ixodida</taxon>
        <taxon>Ixodoidea</taxon>
        <taxon>Ixodidae</taxon>
        <taxon>Rhipicephalinae</taxon>
        <taxon>Rhipicephalus</taxon>
        <taxon>Rhipicephalus</taxon>
    </lineage>
</organism>
<evidence type="ECO:0000256" key="1">
    <source>
        <dbReference type="SAM" id="MobiDB-lite"/>
    </source>
</evidence>
<proteinExistence type="predicted"/>
<feature type="region of interest" description="Disordered" evidence="1">
    <location>
        <begin position="1"/>
        <end position="33"/>
    </location>
</feature>
<dbReference type="AlphaFoldDB" id="A0A224YAU8"/>
<feature type="compositionally biased region" description="Basic residues" evidence="1">
    <location>
        <begin position="7"/>
        <end position="21"/>
    </location>
</feature>